<protein>
    <recommendedName>
        <fullName evidence="7 10">Ribulose-phosphate 3-epimerase</fullName>
        <ecNumber evidence="7 10">5.1.3.1</ecNumber>
    </recommendedName>
</protein>
<feature type="active site" description="Proton acceptor" evidence="10">
    <location>
        <position position="35"/>
    </location>
</feature>
<dbReference type="InterPro" id="IPR026019">
    <property type="entry name" value="Ribul_P_3_epim"/>
</dbReference>
<evidence type="ECO:0000256" key="6">
    <source>
        <dbReference type="ARBA" id="ARBA00009541"/>
    </source>
</evidence>
<evidence type="ECO:0000256" key="10">
    <source>
        <dbReference type="HAMAP-Rule" id="MF_02227"/>
    </source>
</evidence>
<evidence type="ECO:0000256" key="4">
    <source>
        <dbReference type="ARBA" id="ARBA00001947"/>
    </source>
</evidence>
<feature type="binding site" evidence="10">
    <location>
        <position position="35"/>
    </location>
    <ligand>
        <name>a divalent metal cation</name>
        <dbReference type="ChEBI" id="CHEBI:60240"/>
    </ligand>
</feature>
<comment type="pathway">
    <text evidence="10">Carbohydrate degradation.</text>
</comment>
<gene>
    <name evidence="10 12" type="primary">rpe</name>
    <name evidence="12" type="ORF">INF26_07400</name>
</gene>
<sequence>MSDSVLIAPSILSADYLRLSDELEQVSSADLIHFDVMDGHFVPNLTFGPDMLRAVAAASGLPVDAHLMVSNPDEVTEKYLDAGASIVSFHYEAALHAHRLVQLIKDRGAKASIALNPATPVSVLEPILDDLDMVLVMSVNPGFGGQTFIESTLRKLRRLRRMCDEHGVSPLVEVDGGISARNVAEVTASGANVFVAGSAVFGSADRAAAIADIRANAVAAVSKTA</sequence>
<dbReference type="NCBIfam" id="NF004076">
    <property type="entry name" value="PRK05581.1-4"/>
    <property type="match status" value="1"/>
</dbReference>
<comment type="function">
    <text evidence="10">Catalyzes the reversible epimerization of D-ribulose 5-phosphate to D-xylulose 5-phosphate.</text>
</comment>
<keyword evidence="10 11" id="KW-0119">Carbohydrate metabolism</keyword>
<evidence type="ECO:0000313" key="12">
    <source>
        <dbReference type="EMBL" id="MBE5024675.1"/>
    </source>
</evidence>
<dbReference type="PROSITE" id="PS01086">
    <property type="entry name" value="RIBUL_P_3_EPIMER_2"/>
    <property type="match status" value="1"/>
</dbReference>
<evidence type="ECO:0000256" key="7">
    <source>
        <dbReference type="ARBA" id="ARBA00013188"/>
    </source>
</evidence>
<evidence type="ECO:0000256" key="11">
    <source>
        <dbReference type="PIRNR" id="PIRNR001461"/>
    </source>
</evidence>
<evidence type="ECO:0000256" key="5">
    <source>
        <dbReference type="ARBA" id="ARBA00001954"/>
    </source>
</evidence>
<evidence type="ECO:0000256" key="9">
    <source>
        <dbReference type="ARBA" id="ARBA00023235"/>
    </source>
</evidence>
<comment type="cofactor">
    <cofactor evidence="3">
        <name>Co(2+)</name>
        <dbReference type="ChEBI" id="CHEBI:48828"/>
    </cofactor>
</comment>
<comment type="similarity">
    <text evidence="6 10 11">Belongs to the ribulose-phosphate 3-epimerase family.</text>
</comment>
<comment type="cofactor">
    <cofactor evidence="4">
        <name>Zn(2+)</name>
        <dbReference type="ChEBI" id="CHEBI:29105"/>
    </cofactor>
</comment>
<feature type="binding site" evidence="10">
    <location>
        <begin position="142"/>
        <end position="145"/>
    </location>
    <ligand>
        <name>substrate</name>
    </ligand>
</feature>
<feature type="active site" description="Proton donor" evidence="10">
    <location>
        <position position="175"/>
    </location>
</feature>
<comment type="caution">
    <text evidence="12">The sequence shown here is derived from an EMBL/GenBank/DDBJ whole genome shotgun (WGS) entry which is preliminary data.</text>
</comment>
<feature type="binding site" evidence="10">
    <location>
        <begin position="197"/>
        <end position="198"/>
    </location>
    <ligand>
        <name>substrate</name>
    </ligand>
</feature>
<name>A0ABR9QUC4_9ACTN</name>
<evidence type="ECO:0000256" key="3">
    <source>
        <dbReference type="ARBA" id="ARBA00001941"/>
    </source>
</evidence>
<dbReference type="GO" id="GO:0004750">
    <property type="term" value="F:D-ribulose-phosphate 3-epimerase activity"/>
    <property type="evidence" value="ECO:0007669"/>
    <property type="project" value="UniProtKB-EC"/>
</dbReference>
<keyword evidence="13" id="KW-1185">Reference proteome</keyword>
<feature type="binding site" evidence="10">
    <location>
        <position position="66"/>
    </location>
    <ligand>
        <name>substrate</name>
    </ligand>
</feature>
<evidence type="ECO:0000313" key="13">
    <source>
        <dbReference type="Proteomes" id="UP001194273"/>
    </source>
</evidence>
<feature type="binding site" evidence="10">
    <location>
        <position position="10"/>
    </location>
    <ligand>
        <name>substrate</name>
    </ligand>
</feature>
<dbReference type="InterPro" id="IPR000056">
    <property type="entry name" value="Ribul_P_3_epim-like"/>
</dbReference>
<dbReference type="EC" id="5.1.3.1" evidence="7 10"/>
<dbReference type="PANTHER" id="PTHR11749">
    <property type="entry name" value="RIBULOSE-5-PHOSPHATE-3-EPIMERASE"/>
    <property type="match status" value="1"/>
</dbReference>
<comment type="cofactor">
    <cofactor evidence="10">
        <name>a divalent metal cation</name>
        <dbReference type="ChEBI" id="CHEBI:60240"/>
    </cofactor>
    <text evidence="10">Binds 1 divalent metal cation per subunit.</text>
</comment>
<dbReference type="Proteomes" id="UP001194273">
    <property type="component" value="Unassembled WGS sequence"/>
</dbReference>
<dbReference type="Gene3D" id="3.20.20.70">
    <property type="entry name" value="Aldolase class I"/>
    <property type="match status" value="1"/>
</dbReference>
<dbReference type="CDD" id="cd00429">
    <property type="entry name" value="RPE"/>
    <property type="match status" value="1"/>
</dbReference>
<feature type="binding site" evidence="10">
    <location>
        <position position="66"/>
    </location>
    <ligand>
        <name>a divalent metal cation</name>
        <dbReference type="ChEBI" id="CHEBI:60240"/>
    </ligand>
</feature>
<dbReference type="EMBL" id="JADCJZ010000003">
    <property type="protein sequence ID" value="MBE5024675.1"/>
    <property type="molecule type" value="Genomic_DNA"/>
</dbReference>
<dbReference type="PROSITE" id="PS01085">
    <property type="entry name" value="RIBUL_P_3_EPIMER_1"/>
    <property type="match status" value="1"/>
</dbReference>
<accession>A0ABR9QUC4</accession>
<comment type="cofactor">
    <cofactor evidence="2">
        <name>Mn(2+)</name>
        <dbReference type="ChEBI" id="CHEBI:29035"/>
    </cofactor>
</comment>
<feature type="binding site" evidence="10">
    <location>
        <begin position="175"/>
        <end position="177"/>
    </location>
    <ligand>
        <name>substrate</name>
    </ligand>
</feature>
<keyword evidence="9 10" id="KW-0413">Isomerase</keyword>
<evidence type="ECO:0000256" key="8">
    <source>
        <dbReference type="ARBA" id="ARBA00022723"/>
    </source>
</evidence>
<comment type="catalytic activity">
    <reaction evidence="1 10 11">
        <text>D-ribulose 5-phosphate = D-xylulose 5-phosphate</text>
        <dbReference type="Rhea" id="RHEA:13677"/>
        <dbReference type="ChEBI" id="CHEBI:57737"/>
        <dbReference type="ChEBI" id="CHEBI:58121"/>
        <dbReference type="EC" id="5.1.3.1"/>
    </reaction>
</comment>
<evidence type="ECO:0000256" key="2">
    <source>
        <dbReference type="ARBA" id="ARBA00001936"/>
    </source>
</evidence>
<proteinExistence type="inferred from homology"/>
<feature type="binding site" evidence="10">
    <location>
        <position position="175"/>
    </location>
    <ligand>
        <name>a divalent metal cation</name>
        <dbReference type="ChEBI" id="CHEBI:60240"/>
    </ligand>
</feature>
<dbReference type="NCBIfam" id="TIGR01163">
    <property type="entry name" value="rpe"/>
    <property type="match status" value="1"/>
</dbReference>
<dbReference type="HAMAP" id="MF_02227">
    <property type="entry name" value="RPE"/>
    <property type="match status" value="1"/>
</dbReference>
<organism evidence="12 13">
    <name type="scientific">Thermophilibacter gallinarum</name>
    <dbReference type="NCBI Taxonomy" id="2779357"/>
    <lineage>
        <taxon>Bacteria</taxon>
        <taxon>Bacillati</taxon>
        <taxon>Actinomycetota</taxon>
        <taxon>Coriobacteriia</taxon>
        <taxon>Coriobacteriales</taxon>
        <taxon>Atopobiaceae</taxon>
        <taxon>Thermophilibacter</taxon>
    </lineage>
</organism>
<evidence type="ECO:0000256" key="1">
    <source>
        <dbReference type="ARBA" id="ARBA00001782"/>
    </source>
</evidence>
<keyword evidence="8 10" id="KW-0479">Metal-binding</keyword>
<dbReference type="InterPro" id="IPR013785">
    <property type="entry name" value="Aldolase_TIM"/>
</dbReference>
<comment type="cofactor">
    <cofactor evidence="5">
        <name>Fe(2+)</name>
        <dbReference type="ChEBI" id="CHEBI:29033"/>
    </cofactor>
</comment>
<dbReference type="RefSeq" id="WP_193530316.1">
    <property type="nucleotide sequence ID" value="NZ_JADCJZ010000003.1"/>
</dbReference>
<dbReference type="SUPFAM" id="SSF51366">
    <property type="entry name" value="Ribulose-phoshate binding barrel"/>
    <property type="match status" value="1"/>
</dbReference>
<dbReference type="Pfam" id="PF00834">
    <property type="entry name" value="Ribul_P_3_epim"/>
    <property type="match status" value="1"/>
</dbReference>
<feature type="binding site" evidence="10">
    <location>
        <position position="33"/>
    </location>
    <ligand>
        <name>a divalent metal cation</name>
        <dbReference type="ChEBI" id="CHEBI:60240"/>
    </ligand>
</feature>
<dbReference type="PIRSF" id="PIRSF001461">
    <property type="entry name" value="RPE"/>
    <property type="match status" value="1"/>
</dbReference>
<reference evidence="12 13" key="1">
    <citation type="submission" date="2020-10" db="EMBL/GenBank/DDBJ databases">
        <title>ChiBAC.</title>
        <authorList>
            <person name="Zenner C."/>
            <person name="Hitch T.C.A."/>
            <person name="Clavel T."/>
        </authorList>
    </citation>
    <scope>NUCLEOTIDE SEQUENCE [LARGE SCALE GENOMIC DNA]</scope>
    <source>
        <strain evidence="12 13">DSM 107455</strain>
    </source>
</reference>
<dbReference type="InterPro" id="IPR011060">
    <property type="entry name" value="RibuloseP-bd_barrel"/>
</dbReference>